<dbReference type="PRINTS" id="PR00003">
    <property type="entry name" value="4DISULPHCORE"/>
</dbReference>
<feature type="domain" description="WAP" evidence="5">
    <location>
        <begin position="208"/>
        <end position="255"/>
    </location>
</feature>
<sequence length="387" mass="41429">MKSSGLFPLAVILALGTLQVSWAQKASQRPGTCPPDNIRCIQAEADQCQDDSNCPGNQKCCHYQCGMKCKDPQGTTDSQKVKAVQDPLVTVWPGITDGKKGQSKDVVKKGSCPVVNIRCAMLNPPNHCLKDSECPAEKKCCEGACGKACVTPENTPADVVKKGSCPVVNIRCAMLNPPNRCLKDSECPAEKKCCEGACGKACVTPENSSQRPGTCPPDNIRCKQAEADQCKDDSKCPGNQKCCHYQCGMKCRDPQGTKDSQKVKAVQDPLVTVWPGVKDGKKGQSKDVVKKGSCPVVNIRCHMLNPPNRCLKDSECPAEKKCCEGACGKACVTPENNVVKKGSCPVVNIRCAMLNPPNRCLTDSECPAEKKCCEGGCGKDCVTPEKN</sequence>
<dbReference type="STRING" id="9258.ENSOANP00000026677"/>
<dbReference type="GO" id="GO:0045087">
    <property type="term" value="P:innate immune response"/>
    <property type="evidence" value="ECO:0000318"/>
    <property type="project" value="GO_Central"/>
</dbReference>
<dbReference type="InterPro" id="IPR036645">
    <property type="entry name" value="Elafin-like_sf"/>
</dbReference>
<evidence type="ECO:0000256" key="2">
    <source>
        <dbReference type="ARBA" id="ARBA00022729"/>
    </source>
</evidence>
<dbReference type="Pfam" id="PF00095">
    <property type="entry name" value="WAP"/>
    <property type="match status" value="6"/>
</dbReference>
<dbReference type="InterPro" id="IPR008197">
    <property type="entry name" value="WAP_dom"/>
</dbReference>
<dbReference type="InParanoid" id="F7G0X5"/>
<keyword evidence="7" id="KW-1185">Reference proteome</keyword>
<name>F7G0X5_ORNAN</name>
<keyword evidence="1" id="KW-0646">Protease inhibitor</keyword>
<feature type="signal peptide" evidence="4">
    <location>
        <begin position="1"/>
        <end position="23"/>
    </location>
</feature>
<dbReference type="AlphaFoldDB" id="F7G0X5"/>
<dbReference type="GeneTree" id="ENSGT00730000111217"/>
<dbReference type="GO" id="GO:0019731">
    <property type="term" value="P:antibacterial humoral response"/>
    <property type="evidence" value="ECO:0000318"/>
    <property type="project" value="GO_Central"/>
</dbReference>
<evidence type="ECO:0000259" key="5">
    <source>
        <dbReference type="PROSITE" id="PS51390"/>
    </source>
</evidence>
<feature type="domain" description="WAP" evidence="5">
    <location>
        <begin position="337"/>
        <end position="385"/>
    </location>
</feature>
<feature type="chain" id="PRO_5027753734" description="WAP domain-containing protein" evidence="4">
    <location>
        <begin position="24"/>
        <end position="387"/>
    </location>
</feature>
<keyword evidence="3" id="KW-1015">Disulfide bond</keyword>
<dbReference type="OMA" id="FCATARF"/>
<dbReference type="KEGG" id="oaa:103169635"/>
<organism evidence="6 7">
    <name type="scientific">Ornithorhynchus anatinus</name>
    <name type="common">Duckbill platypus</name>
    <dbReference type="NCBI Taxonomy" id="9258"/>
    <lineage>
        <taxon>Eukaryota</taxon>
        <taxon>Metazoa</taxon>
        <taxon>Chordata</taxon>
        <taxon>Craniata</taxon>
        <taxon>Vertebrata</taxon>
        <taxon>Euteleostomi</taxon>
        <taxon>Mammalia</taxon>
        <taxon>Monotremata</taxon>
        <taxon>Ornithorhynchidae</taxon>
        <taxon>Ornithorhynchus</taxon>
    </lineage>
</organism>
<dbReference type="SMART" id="SM00217">
    <property type="entry name" value="WAP"/>
    <property type="match status" value="6"/>
</dbReference>
<evidence type="ECO:0000313" key="7">
    <source>
        <dbReference type="Proteomes" id="UP000002279"/>
    </source>
</evidence>
<dbReference type="Ensembl" id="ENSOANT00000030478.3">
    <property type="protein sequence ID" value="ENSOANP00000026677.3"/>
    <property type="gene ID" value="ENSOANG00000020962.3"/>
</dbReference>
<feature type="domain" description="WAP" evidence="5">
    <location>
        <begin position="105"/>
        <end position="153"/>
    </location>
</feature>
<dbReference type="InterPro" id="IPR050514">
    <property type="entry name" value="WAP_four-disulfide_core"/>
</dbReference>
<proteinExistence type="predicted"/>
<feature type="domain" description="WAP" evidence="5">
    <location>
        <begin position="158"/>
        <end position="206"/>
    </location>
</feature>
<dbReference type="SUPFAM" id="SSF57256">
    <property type="entry name" value="Elafin-like"/>
    <property type="match status" value="6"/>
</dbReference>
<reference evidence="6" key="2">
    <citation type="submission" date="2025-09" db="UniProtKB">
        <authorList>
            <consortium name="Ensembl"/>
        </authorList>
    </citation>
    <scope>IDENTIFICATION</scope>
    <source>
        <strain evidence="6">Glennie</strain>
    </source>
</reference>
<dbReference type="GO" id="GO:0004867">
    <property type="term" value="F:serine-type endopeptidase inhibitor activity"/>
    <property type="evidence" value="ECO:0000318"/>
    <property type="project" value="GO_Central"/>
</dbReference>
<dbReference type="eggNOG" id="ENOG502SWIR">
    <property type="taxonomic scope" value="Eukaryota"/>
</dbReference>
<dbReference type="PANTHER" id="PTHR19441">
    <property type="entry name" value="WHEY ACDIC PROTEIN WAP"/>
    <property type="match status" value="1"/>
</dbReference>
<dbReference type="RefSeq" id="XP_028927250.1">
    <property type="nucleotide sequence ID" value="XM_029071417.2"/>
</dbReference>
<feature type="domain" description="WAP" evidence="5">
    <location>
        <begin position="287"/>
        <end position="335"/>
    </location>
</feature>
<dbReference type="GeneID" id="103169635"/>
<dbReference type="OrthoDB" id="4473401at2759"/>
<evidence type="ECO:0000313" key="6">
    <source>
        <dbReference type="Ensembl" id="ENSOANP00000026677.3"/>
    </source>
</evidence>
<dbReference type="FunFam" id="4.10.75.10:FF:000001">
    <property type="entry name" value="Anosmin 1"/>
    <property type="match status" value="4"/>
</dbReference>
<gene>
    <name evidence="6" type="primary">LOC103169635</name>
</gene>
<dbReference type="PANTHER" id="PTHR19441:SF30">
    <property type="entry name" value="ELAFIN"/>
    <property type="match status" value="1"/>
</dbReference>
<accession>F7G0X5</accession>
<dbReference type="CDD" id="cd00199">
    <property type="entry name" value="WAP"/>
    <property type="match status" value="4"/>
</dbReference>
<evidence type="ECO:0000256" key="3">
    <source>
        <dbReference type="ARBA" id="ARBA00023157"/>
    </source>
</evidence>
<reference evidence="6" key="1">
    <citation type="submission" date="2025-08" db="UniProtKB">
        <authorList>
            <consortium name="Ensembl"/>
        </authorList>
    </citation>
    <scope>IDENTIFICATION</scope>
    <source>
        <strain evidence="6">Glennie</strain>
    </source>
</reference>
<dbReference type="Proteomes" id="UP000002279">
    <property type="component" value="Unplaced"/>
</dbReference>
<dbReference type="HOGENOM" id="CLU_092095_0_0_1"/>
<dbReference type="Gene3D" id="4.10.75.10">
    <property type="entry name" value="Elafin-like"/>
    <property type="match status" value="6"/>
</dbReference>
<dbReference type="Bgee" id="ENSOANG00000020962">
    <property type="expression patterns" value="Expressed in liver and 2 other cell types or tissues"/>
</dbReference>
<evidence type="ECO:0000256" key="4">
    <source>
        <dbReference type="SAM" id="SignalP"/>
    </source>
</evidence>
<feature type="domain" description="WAP" evidence="5">
    <location>
        <begin position="26"/>
        <end position="73"/>
    </location>
</feature>
<keyword evidence="2 4" id="KW-0732">Signal</keyword>
<evidence type="ECO:0000256" key="1">
    <source>
        <dbReference type="ARBA" id="ARBA00022690"/>
    </source>
</evidence>
<dbReference type="GO" id="GO:0005615">
    <property type="term" value="C:extracellular space"/>
    <property type="evidence" value="ECO:0000318"/>
    <property type="project" value="GO_Central"/>
</dbReference>
<dbReference type="PROSITE" id="PS51390">
    <property type="entry name" value="WAP"/>
    <property type="match status" value="6"/>
</dbReference>
<protein>
    <recommendedName>
        <fullName evidence="5">WAP domain-containing protein</fullName>
    </recommendedName>
</protein>